<evidence type="ECO:0000256" key="6">
    <source>
        <dbReference type="ARBA" id="ARBA00023136"/>
    </source>
</evidence>
<dbReference type="Proteomes" id="UP000678393">
    <property type="component" value="Unassembled WGS sequence"/>
</dbReference>
<dbReference type="PANTHER" id="PTHR10010:SF46">
    <property type="entry name" value="SODIUM-DEPENDENT PHOSPHATE TRANSPORT PROTEIN 2B"/>
    <property type="match status" value="1"/>
</dbReference>
<dbReference type="GO" id="GO:0016324">
    <property type="term" value="C:apical plasma membrane"/>
    <property type="evidence" value="ECO:0007669"/>
    <property type="project" value="UniProtKB-SubCell"/>
</dbReference>
<dbReference type="OrthoDB" id="76259at2759"/>
<evidence type="ECO:0000256" key="5">
    <source>
        <dbReference type="ARBA" id="ARBA00022989"/>
    </source>
</evidence>
<comment type="similarity">
    <text evidence="2">Belongs to the SLC34A transporter family.</text>
</comment>
<feature type="transmembrane region" description="Helical" evidence="8">
    <location>
        <begin position="170"/>
        <end position="190"/>
    </location>
</feature>
<keyword evidence="6 8" id="KW-0472">Membrane</keyword>
<protein>
    <submittedName>
        <fullName evidence="9">Uncharacterized protein</fullName>
    </submittedName>
</protein>
<feature type="transmembrane region" description="Helical" evidence="8">
    <location>
        <begin position="538"/>
        <end position="560"/>
    </location>
</feature>
<keyword evidence="4 8" id="KW-0812">Transmembrane</keyword>
<dbReference type="GO" id="GO:0044341">
    <property type="term" value="P:sodium-dependent phosphate transport"/>
    <property type="evidence" value="ECO:0007669"/>
    <property type="project" value="InterPro"/>
</dbReference>
<dbReference type="GO" id="GO:0005436">
    <property type="term" value="F:sodium:phosphate symporter activity"/>
    <property type="evidence" value="ECO:0007669"/>
    <property type="project" value="InterPro"/>
</dbReference>
<name>A0A8S3YJ50_9EUPU</name>
<sequence>DTGPTVGPAERMDTQNAMLSTDALYKIAPDSGFSSRVSEVDGGERNGGAGNLLLGEHNVLTKRLARISECQNDEGCRCDSGSVVKVIIKILGVLLMLYIFICALDLLSNAFRLLGGKTAGSVFRESSLLANPITGLMIGVLATVILQSSSTSSSIVITMVASNILDLQPAIPIIMGANIGTTVTNTLVSLAHSTNRREFRRAFSGAVVHDVFNWLTVLILLPLEVVTGYLYHLTKAIVSTLNLEDMKAKDQDLLMVITKPLTSRIVQIDQDVIPAIAEGKLEYADKPLLKIFCTFNSTEESLITNETILNDTTKMESWTLVNKTVVKMVPLEKCESLFSLIGWSDTPSGILLFVFSIISLSLCLYTMVKLLHSLLGGQIAKVARKTINSDFPRPFQWLTGYVAILIGAGMTILVQSSSVFTSALTPLVGIGCLKLERMYPLTLGSNIGTTFTGILAALASSSATISVALQLAFCHLFFNITGILLFYPVPTMRSIVLDTAKYLGRTTARYRWFAIAYIIFMFIIFPGFFFIVSLAGRIVFILTICIITSFASFVVVLNIMQRNPGFLPVRFRTWNFMPEILRSLAPIDRFLNRVMVPFRKCCCKCCVKHCQCTEQVSDTDLGFVDSDSDVETSLQTSYPPSAASSRTVLSSQSGPDLKSSSSRIYKPRDTVSVKNSLMKSPSVVEESIPEAPEASSATALLDESGDRDHIIKFYISKTDLHKVIDKSDGEIAPVKVSVFHERLNESAMVLK</sequence>
<comment type="caution">
    <text evidence="9">The sequence shown here is derived from an EMBL/GenBank/DDBJ whole genome shotgun (WGS) entry which is preliminary data.</text>
</comment>
<keyword evidence="10" id="KW-1185">Reference proteome</keyword>
<feature type="transmembrane region" description="Helical" evidence="8">
    <location>
        <begin position="510"/>
        <end position="532"/>
    </location>
</feature>
<gene>
    <name evidence="9" type="ORF">CUNI_LOCUS1049</name>
</gene>
<keyword evidence="3" id="KW-1003">Cell membrane</keyword>
<feature type="non-terminal residue" evidence="9">
    <location>
        <position position="1"/>
    </location>
</feature>
<organism evidence="9 10">
    <name type="scientific">Candidula unifasciata</name>
    <dbReference type="NCBI Taxonomy" id="100452"/>
    <lineage>
        <taxon>Eukaryota</taxon>
        <taxon>Metazoa</taxon>
        <taxon>Spiralia</taxon>
        <taxon>Lophotrochozoa</taxon>
        <taxon>Mollusca</taxon>
        <taxon>Gastropoda</taxon>
        <taxon>Heterobranchia</taxon>
        <taxon>Euthyneura</taxon>
        <taxon>Panpulmonata</taxon>
        <taxon>Eupulmonata</taxon>
        <taxon>Stylommatophora</taxon>
        <taxon>Helicina</taxon>
        <taxon>Helicoidea</taxon>
        <taxon>Geomitridae</taxon>
        <taxon>Candidula</taxon>
    </lineage>
</organism>
<evidence type="ECO:0000313" key="10">
    <source>
        <dbReference type="Proteomes" id="UP000678393"/>
    </source>
</evidence>
<evidence type="ECO:0000256" key="4">
    <source>
        <dbReference type="ARBA" id="ARBA00022692"/>
    </source>
</evidence>
<feature type="transmembrane region" description="Helical" evidence="8">
    <location>
        <begin position="86"/>
        <end position="107"/>
    </location>
</feature>
<comment type="subcellular location">
    <subcellularLocation>
        <location evidence="1">Apical cell membrane</location>
        <topology evidence="1">Multi-pass membrane protein</topology>
    </subcellularLocation>
</comment>
<feature type="region of interest" description="Disordered" evidence="7">
    <location>
        <begin position="632"/>
        <end position="663"/>
    </location>
</feature>
<evidence type="ECO:0000256" key="1">
    <source>
        <dbReference type="ARBA" id="ARBA00004424"/>
    </source>
</evidence>
<evidence type="ECO:0000256" key="8">
    <source>
        <dbReference type="SAM" id="Phobius"/>
    </source>
</evidence>
<feature type="transmembrane region" description="Helical" evidence="8">
    <location>
        <begin position="211"/>
        <end position="231"/>
    </location>
</feature>
<evidence type="ECO:0000256" key="3">
    <source>
        <dbReference type="ARBA" id="ARBA00022475"/>
    </source>
</evidence>
<dbReference type="NCBIfam" id="NF037997">
    <property type="entry name" value="Na_Pi_symport"/>
    <property type="match status" value="1"/>
</dbReference>
<feature type="transmembrane region" description="Helical" evidence="8">
    <location>
        <begin position="467"/>
        <end position="489"/>
    </location>
</feature>
<dbReference type="AlphaFoldDB" id="A0A8S3YJ50"/>
<dbReference type="Pfam" id="PF02690">
    <property type="entry name" value="Na_Pi_cotrans"/>
    <property type="match status" value="2"/>
</dbReference>
<evidence type="ECO:0000256" key="2">
    <source>
        <dbReference type="ARBA" id="ARBA00005808"/>
    </source>
</evidence>
<dbReference type="EMBL" id="CAJHNH020000124">
    <property type="protein sequence ID" value="CAG5115491.1"/>
    <property type="molecule type" value="Genomic_DNA"/>
</dbReference>
<dbReference type="NCBIfam" id="TIGR01013">
    <property type="entry name" value="2a58"/>
    <property type="match status" value="1"/>
</dbReference>
<dbReference type="PANTHER" id="PTHR10010">
    <property type="entry name" value="SOLUTE CARRIER FAMILY 34 SODIUM PHOSPHATE , MEMBER 2-RELATED"/>
    <property type="match status" value="1"/>
</dbReference>
<proteinExistence type="inferred from homology"/>
<feature type="transmembrane region" description="Helical" evidence="8">
    <location>
        <begin position="128"/>
        <end position="150"/>
    </location>
</feature>
<evidence type="ECO:0000256" key="7">
    <source>
        <dbReference type="SAM" id="MobiDB-lite"/>
    </source>
</evidence>
<feature type="transmembrane region" description="Helical" evidence="8">
    <location>
        <begin position="443"/>
        <end position="461"/>
    </location>
</feature>
<feature type="transmembrane region" description="Helical" evidence="8">
    <location>
        <begin position="350"/>
        <end position="375"/>
    </location>
</feature>
<keyword evidence="5 8" id="KW-1133">Transmembrane helix</keyword>
<evidence type="ECO:0000313" key="9">
    <source>
        <dbReference type="EMBL" id="CAG5115491.1"/>
    </source>
</evidence>
<accession>A0A8S3YJ50</accession>
<dbReference type="InterPro" id="IPR003841">
    <property type="entry name" value="Na/Pi_transpt"/>
</dbReference>
<feature type="transmembrane region" description="Helical" evidence="8">
    <location>
        <begin position="395"/>
        <end position="413"/>
    </location>
</feature>
<reference evidence="9" key="1">
    <citation type="submission" date="2021-04" db="EMBL/GenBank/DDBJ databases">
        <authorList>
            <consortium name="Molecular Ecology Group"/>
        </authorList>
    </citation>
    <scope>NUCLEOTIDE SEQUENCE</scope>
</reference>